<evidence type="ECO:0000313" key="1">
    <source>
        <dbReference type="Proteomes" id="UP000887580"/>
    </source>
</evidence>
<organism evidence="1 2">
    <name type="scientific">Panagrolaimus sp. PS1159</name>
    <dbReference type="NCBI Taxonomy" id="55785"/>
    <lineage>
        <taxon>Eukaryota</taxon>
        <taxon>Metazoa</taxon>
        <taxon>Ecdysozoa</taxon>
        <taxon>Nematoda</taxon>
        <taxon>Chromadorea</taxon>
        <taxon>Rhabditida</taxon>
        <taxon>Tylenchina</taxon>
        <taxon>Panagrolaimomorpha</taxon>
        <taxon>Panagrolaimoidea</taxon>
        <taxon>Panagrolaimidae</taxon>
        <taxon>Panagrolaimus</taxon>
    </lineage>
</organism>
<dbReference type="Proteomes" id="UP000887580">
    <property type="component" value="Unplaced"/>
</dbReference>
<name>A0AC35GKV5_9BILA</name>
<protein>
    <submittedName>
        <fullName evidence="2">Protein kinase domain-containing protein</fullName>
    </submittedName>
</protein>
<proteinExistence type="predicted"/>
<accession>A0AC35GKV5</accession>
<dbReference type="WBParaSite" id="PS1159_v2.g6097.t1">
    <property type="protein sequence ID" value="PS1159_v2.g6097.t1"/>
    <property type="gene ID" value="PS1159_v2.g6097"/>
</dbReference>
<reference evidence="2" key="1">
    <citation type="submission" date="2022-11" db="UniProtKB">
        <authorList>
            <consortium name="WormBaseParasite"/>
        </authorList>
    </citation>
    <scope>IDENTIFICATION</scope>
</reference>
<evidence type="ECO:0000313" key="2">
    <source>
        <dbReference type="WBParaSite" id="PS1159_v2.g6097.t1"/>
    </source>
</evidence>
<sequence>MKLMDFKKHKLLGKGAFSKVYLAEYKRKGKYALKEIKKEKLGPDTFSLCFNEIKIHQLIKSPHVIRYYGKISTLDRLYICLEYMDGMDLKHAIQVQREKGRVMSERSIWYILHQICYGLKDLHKQKILHR</sequence>